<dbReference type="AlphaFoldDB" id="A0A8H6H6U5"/>
<evidence type="ECO:0000313" key="3">
    <source>
        <dbReference type="Proteomes" id="UP000521943"/>
    </source>
</evidence>
<name>A0A8H6H6U5_9AGAR</name>
<feature type="region of interest" description="Disordered" evidence="1">
    <location>
        <begin position="442"/>
        <end position="461"/>
    </location>
</feature>
<evidence type="ECO:0000256" key="1">
    <source>
        <dbReference type="SAM" id="MobiDB-lite"/>
    </source>
</evidence>
<feature type="compositionally biased region" description="Polar residues" evidence="1">
    <location>
        <begin position="25"/>
        <end position="44"/>
    </location>
</feature>
<sequence>MDHSPYQFNPQNQPSAPTAPPNQYAGPSTSNQVPPPYQTAQPATNHEAEYIAMIREQAATEERQKITAQYNEEWKRQEAIHLQRLAEAERAAATLQLQVQNQTGGRQPTREASMASIPEEPSTSRRRPTKVPARTTRRGRSRSASPTGPPNKPAASHRRGWSPPRRARASNSRRTKSSRTSAQKKARDEDDGDSTAETEEPDDLDDEDSPRQEFQLRRKDLPEDIQGFKDALMLHIRIIWRLLSAKKIPTAPSPEAITKFKERFTSSTAVESQRHSNTLLIAISKVRGASMTAKSPDRKSKIVRSASRIEEHILQYIDNRIARYGLEEWAVDFDQSPYSLYNSAHRIIALDTFRQAVGSHAYASLKPNLEYTEDMNLMTRLYDHIVHYYFYKRFSRERDNPGSVNAADDLNPGYRNRARLAEARYTWLKENGFPPRYLALISPKSTSDDERDPEGKRHKGNPIFYIKKRPERSQNVTRFFRILDQKREKQARFDPTRRWKERVRREPALGEPEETAFPSIPLNMPFDYFDPAFFNDLPPKLRAKAATSQAALLPDVELSFTRCAEERYSDAEFNAEFADARLAQYDMIDDGDLEFPPEDDGDEDMAGDDEEHEDGYGADADGDAHIADA</sequence>
<keyword evidence="3" id="KW-1185">Reference proteome</keyword>
<feature type="compositionally biased region" description="Basic residues" evidence="1">
    <location>
        <begin position="124"/>
        <end position="141"/>
    </location>
</feature>
<dbReference type="EMBL" id="JACGCI010000240">
    <property type="protein sequence ID" value="KAF6741489.1"/>
    <property type="molecule type" value="Genomic_DNA"/>
</dbReference>
<feature type="region of interest" description="Disordered" evidence="1">
    <location>
        <begin position="589"/>
        <end position="629"/>
    </location>
</feature>
<feature type="compositionally biased region" description="Acidic residues" evidence="1">
    <location>
        <begin position="189"/>
        <end position="208"/>
    </location>
</feature>
<feature type="compositionally biased region" description="Polar residues" evidence="1">
    <location>
        <begin position="1"/>
        <end position="16"/>
    </location>
</feature>
<feature type="region of interest" description="Disordered" evidence="1">
    <location>
        <begin position="96"/>
        <end position="218"/>
    </location>
</feature>
<gene>
    <name evidence="2" type="ORF">DFP72DRAFT_1083788</name>
</gene>
<feature type="region of interest" description="Disordered" evidence="1">
    <location>
        <begin position="1"/>
        <end position="46"/>
    </location>
</feature>
<reference evidence="2 3" key="1">
    <citation type="submission" date="2020-07" db="EMBL/GenBank/DDBJ databases">
        <title>Comparative genomics of pyrophilous fungi reveals a link between fire events and developmental genes.</title>
        <authorList>
            <consortium name="DOE Joint Genome Institute"/>
            <person name="Steindorff A.S."/>
            <person name="Carver A."/>
            <person name="Calhoun S."/>
            <person name="Stillman K."/>
            <person name="Liu H."/>
            <person name="Lipzen A."/>
            <person name="Pangilinan J."/>
            <person name="Labutti K."/>
            <person name="Bruns T.D."/>
            <person name="Grigoriev I.V."/>
        </authorList>
    </citation>
    <scope>NUCLEOTIDE SEQUENCE [LARGE SCALE GENOMIC DNA]</scope>
    <source>
        <strain evidence="2 3">CBS 144469</strain>
    </source>
</reference>
<proteinExistence type="predicted"/>
<evidence type="ECO:0000313" key="2">
    <source>
        <dbReference type="EMBL" id="KAF6741489.1"/>
    </source>
</evidence>
<dbReference type="OrthoDB" id="3254880at2759"/>
<organism evidence="2 3">
    <name type="scientific">Ephemerocybe angulata</name>
    <dbReference type="NCBI Taxonomy" id="980116"/>
    <lineage>
        <taxon>Eukaryota</taxon>
        <taxon>Fungi</taxon>
        <taxon>Dikarya</taxon>
        <taxon>Basidiomycota</taxon>
        <taxon>Agaricomycotina</taxon>
        <taxon>Agaricomycetes</taxon>
        <taxon>Agaricomycetidae</taxon>
        <taxon>Agaricales</taxon>
        <taxon>Agaricineae</taxon>
        <taxon>Psathyrellaceae</taxon>
        <taxon>Ephemerocybe</taxon>
    </lineage>
</organism>
<feature type="compositionally biased region" description="Basic residues" evidence="1">
    <location>
        <begin position="155"/>
        <end position="177"/>
    </location>
</feature>
<feature type="compositionally biased region" description="Acidic residues" evidence="1">
    <location>
        <begin position="589"/>
        <end position="613"/>
    </location>
</feature>
<accession>A0A8H6H6U5</accession>
<feature type="compositionally biased region" description="Basic and acidic residues" evidence="1">
    <location>
        <begin position="209"/>
        <end position="218"/>
    </location>
</feature>
<dbReference type="Proteomes" id="UP000521943">
    <property type="component" value="Unassembled WGS sequence"/>
</dbReference>
<comment type="caution">
    <text evidence="2">The sequence shown here is derived from an EMBL/GenBank/DDBJ whole genome shotgun (WGS) entry which is preliminary data.</text>
</comment>
<protein>
    <submittedName>
        <fullName evidence="2">Uncharacterized protein</fullName>
    </submittedName>
</protein>